<dbReference type="Proteomes" id="UP001589627">
    <property type="component" value="Unassembled WGS sequence"/>
</dbReference>
<keyword evidence="1" id="KW-0472">Membrane</keyword>
<feature type="domain" description="Putative sensor" evidence="2">
    <location>
        <begin position="70"/>
        <end position="185"/>
    </location>
</feature>
<gene>
    <name evidence="3" type="ORF">ACFFNX_35410</name>
</gene>
<dbReference type="InterPro" id="IPR025828">
    <property type="entry name" value="Put_sensor_dom"/>
</dbReference>
<feature type="transmembrane region" description="Helical" evidence="1">
    <location>
        <begin position="118"/>
        <end position="141"/>
    </location>
</feature>
<feature type="non-terminal residue" evidence="3">
    <location>
        <position position="188"/>
    </location>
</feature>
<comment type="caution">
    <text evidence="3">The sequence shown here is derived from an EMBL/GenBank/DDBJ whole genome shotgun (WGS) entry which is preliminary data.</text>
</comment>
<dbReference type="RefSeq" id="WP_378210306.1">
    <property type="nucleotide sequence ID" value="NZ_JBHLZP010000385.1"/>
</dbReference>
<accession>A0ABV5YQY2</accession>
<dbReference type="Pfam" id="PF13796">
    <property type="entry name" value="Sensor"/>
    <property type="match status" value="1"/>
</dbReference>
<evidence type="ECO:0000256" key="1">
    <source>
        <dbReference type="SAM" id="Phobius"/>
    </source>
</evidence>
<dbReference type="EMBL" id="JBHLZP010000385">
    <property type="protein sequence ID" value="MFB9837474.1"/>
    <property type="molecule type" value="Genomic_DNA"/>
</dbReference>
<keyword evidence="4" id="KW-1185">Reference proteome</keyword>
<keyword evidence="1" id="KW-0812">Transmembrane</keyword>
<feature type="transmembrane region" description="Helical" evidence="1">
    <location>
        <begin position="30"/>
        <end position="51"/>
    </location>
</feature>
<feature type="transmembrane region" description="Helical" evidence="1">
    <location>
        <begin position="161"/>
        <end position="184"/>
    </location>
</feature>
<keyword evidence="1" id="KW-1133">Transmembrane helix</keyword>
<sequence>MAITIPARRAFRWGNIHAPWSPWAWRNTTFVTAGVPVHLVALLIFSVPWVLAVSTTGVLLALVASAGLPLAALRLLTAVQRHRFWALLGLDVPAVPRERSGRRAVAAMLRSPATWRQLAYHLLAGPALAAGGLLVVGVWAAGFTLALLNTYSWALPPSSPIALTGHAAVAGLLNAAGVALLLAAPGLA</sequence>
<name>A0ABV5YQY2_9ACTN</name>
<organism evidence="3 4">
    <name type="scientific">Actinoallomurus acaciae</name>
    <dbReference type="NCBI Taxonomy" id="502577"/>
    <lineage>
        <taxon>Bacteria</taxon>
        <taxon>Bacillati</taxon>
        <taxon>Actinomycetota</taxon>
        <taxon>Actinomycetes</taxon>
        <taxon>Streptosporangiales</taxon>
        <taxon>Thermomonosporaceae</taxon>
        <taxon>Actinoallomurus</taxon>
    </lineage>
</organism>
<evidence type="ECO:0000313" key="3">
    <source>
        <dbReference type="EMBL" id="MFB9837474.1"/>
    </source>
</evidence>
<evidence type="ECO:0000259" key="2">
    <source>
        <dbReference type="Pfam" id="PF13796"/>
    </source>
</evidence>
<feature type="transmembrane region" description="Helical" evidence="1">
    <location>
        <begin position="57"/>
        <end position="76"/>
    </location>
</feature>
<reference evidence="3 4" key="1">
    <citation type="submission" date="2024-09" db="EMBL/GenBank/DDBJ databases">
        <authorList>
            <person name="Sun Q."/>
            <person name="Mori K."/>
        </authorList>
    </citation>
    <scope>NUCLEOTIDE SEQUENCE [LARGE SCALE GENOMIC DNA]</scope>
    <source>
        <strain evidence="3 4">TBRC 0563</strain>
    </source>
</reference>
<proteinExistence type="predicted"/>
<evidence type="ECO:0000313" key="4">
    <source>
        <dbReference type="Proteomes" id="UP001589627"/>
    </source>
</evidence>
<protein>
    <submittedName>
        <fullName evidence="3">Sensor domain-containing protein</fullName>
    </submittedName>
</protein>